<organism evidence="1 2">
    <name type="scientific">Petrolisthes manimaculis</name>
    <dbReference type="NCBI Taxonomy" id="1843537"/>
    <lineage>
        <taxon>Eukaryota</taxon>
        <taxon>Metazoa</taxon>
        <taxon>Ecdysozoa</taxon>
        <taxon>Arthropoda</taxon>
        <taxon>Crustacea</taxon>
        <taxon>Multicrustacea</taxon>
        <taxon>Malacostraca</taxon>
        <taxon>Eumalacostraca</taxon>
        <taxon>Eucarida</taxon>
        <taxon>Decapoda</taxon>
        <taxon>Pleocyemata</taxon>
        <taxon>Anomura</taxon>
        <taxon>Galatheoidea</taxon>
        <taxon>Porcellanidae</taxon>
        <taxon>Petrolisthes</taxon>
    </lineage>
</organism>
<protein>
    <submittedName>
        <fullName evidence="1">Uncharacterized protein</fullName>
    </submittedName>
</protein>
<name>A0AAE1PGA0_9EUCA</name>
<accession>A0AAE1PGA0</accession>
<keyword evidence="2" id="KW-1185">Reference proteome</keyword>
<dbReference type="Proteomes" id="UP001292094">
    <property type="component" value="Unassembled WGS sequence"/>
</dbReference>
<comment type="caution">
    <text evidence="1">The sequence shown here is derived from an EMBL/GenBank/DDBJ whole genome shotgun (WGS) entry which is preliminary data.</text>
</comment>
<evidence type="ECO:0000313" key="1">
    <source>
        <dbReference type="EMBL" id="KAK4307106.1"/>
    </source>
</evidence>
<gene>
    <name evidence="1" type="ORF">Pmani_021123</name>
</gene>
<dbReference type="EMBL" id="JAWZYT010002034">
    <property type="protein sequence ID" value="KAK4307106.1"/>
    <property type="molecule type" value="Genomic_DNA"/>
</dbReference>
<evidence type="ECO:0000313" key="2">
    <source>
        <dbReference type="Proteomes" id="UP001292094"/>
    </source>
</evidence>
<proteinExistence type="predicted"/>
<dbReference type="AlphaFoldDB" id="A0AAE1PGA0"/>
<sequence length="108" mass="11796">MCVNSLLVQSKMARAGVLVLATLVTLFTLASILTTTDAFALCPTFPRCCRTRSCGLLCPSCSEASEFRNGKRIRPIPGRRRSDNRLLVPDPHAFVNADIFPSPFIGLI</sequence>
<reference evidence="1" key="1">
    <citation type="submission" date="2023-11" db="EMBL/GenBank/DDBJ databases">
        <title>Genome assemblies of two species of porcelain crab, Petrolisthes cinctipes and Petrolisthes manimaculis (Anomura: Porcellanidae).</title>
        <authorList>
            <person name="Angst P."/>
        </authorList>
    </citation>
    <scope>NUCLEOTIDE SEQUENCE</scope>
    <source>
        <strain evidence="1">PB745_02</strain>
        <tissue evidence="1">Gill</tissue>
    </source>
</reference>